<dbReference type="OrthoDB" id="2421129at2759"/>
<feature type="region of interest" description="Disordered" evidence="4">
    <location>
        <begin position="1255"/>
        <end position="1326"/>
    </location>
</feature>
<organism evidence="6 7">
    <name type="scientific">Botryosphaeria dothidea</name>
    <dbReference type="NCBI Taxonomy" id="55169"/>
    <lineage>
        <taxon>Eukaryota</taxon>
        <taxon>Fungi</taxon>
        <taxon>Dikarya</taxon>
        <taxon>Ascomycota</taxon>
        <taxon>Pezizomycotina</taxon>
        <taxon>Dothideomycetes</taxon>
        <taxon>Dothideomycetes incertae sedis</taxon>
        <taxon>Botryosphaeriales</taxon>
        <taxon>Botryosphaeriaceae</taxon>
        <taxon>Botryosphaeria</taxon>
    </lineage>
</organism>
<feature type="repeat" description="WD" evidence="3">
    <location>
        <begin position="365"/>
        <end position="396"/>
    </location>
</feature>
<proteinExistence type="predicted"/>
<dbReference type="InterPro" id="IPR001680">
    <property type="entry name" value="WD40_rpt"/>
</dbReference>
<dbReference type="SUPFAM" id="SSF50978">
    <property type="entry name" value="WD40 repeat-like"/>
    <property type="match status" value="1"/>
</dbReference>
<feature type="region of interest" description="Disordered" evidence="4">
    <location>
        <begin position="636"/>
        <end position="662"/>
    </location>
</feature>
<feature type="region of interest" description="Disordered" evidence="4">
    <location>
        <begin position="691"/>
        <end position="715"/>
    </location>
</feature>
<evidence type="ECO:0000256" key="3">
    <source>
        <dbReference type="PROSITE-ProRule" id="PRU00221"/>
    </source>
</evidence>
<sequence length="1326" mass="143435">MPRPTLPPTPAASTDIPGKADSGIAHDPSWVLPPAALSDRSRGSVSSSSIASCNASDSSYHPPSPVPSKQPSISATQTSPSNPRKRSANGANATQDDYNLPPPPTRLRKIIQMKPKEEKSVVQEQGTQAGDAAATSGAATKGKGSGGRGKKQNNGSTAAGRKIARKTAHSLIERRRRSKMNEEFGVLKDMIPACAGQEMHKLAILQASIEYMRYLERCVAELKAANRAKYSPESPKQQVSAETTSWIPPNTMDDEEDSADDQDEDMSDAVSPTTATTPNAQAVQAPYPVLPLANSAGGHRLGVNGLAVDPYNSILYSGGRDGVICAWDLHLDLRPAQEREGYGSLAGLDDAPPAPKPATTFRQQVQAHTHWINDLTLAQNNEALVSASSDISVKVWRPAAQDTVPPQTIGLHSDYVKCLASPSPTANWVASGGLDRKINLWDLNGAGKTLQIAVGEDESTAKGSVYALAATNSMVAGGGPESIVRIWDSRSGKRITKFVGHTDNIRDILIAKEGDTIMTASSDQTVKVWSMTAGRCMYTLTMHNDSVWSLYSDHPQLSVFYSSDRSGVVAKTDVRGCIEMDEGLSVAVCQEHGGVSKIAVGGDFVWTATSSSSINRWQDVNTEADVQLPEYKTHRLSSATTRTRIPSPTSPTSPPPVSMAPPQEKIPRNALLRMSNAASFHLFRDRDQESSTLHSSASLRKPVDLAEDETKGPTPMRALPDFSIEGQNGLIKHFLLNDRRRVLTLDTAGEAMLWDLLQCVPIKSFGKRHLEDVAPEVNTTETVAHWCAVDTRTGSLTCVLEENYCFDAEMYADELHLEETIDFREDQRINLGKWILRYLFANLIDEEIKRDEAFRLQILQEKKQQRKTPGTIEIPEANMNGWKEGSAPSSATTLRANNGFHLPVTTPGLAIGVATPGVMGHGHAHTNSNHLPPTAEEGTQLEQTTSGGNKERTSGDYFSTSPQQQAATTPSSASQPRKSGEESATSPTDGEKDSKEGTMFGRKFKMSFGGMKKLGRTQTNEATSKPSMETPVETPEDSDSRTSKSEDRVIEDNLLGVIQTIRHRYEDELQEGAQNLTSAITPSLANETPVLKPPIGTSILIQEDRPDSGGVADLFEGTVGSLGQQADLIEKVAPKWLGEVLLKNTIPFKEIVKVSFILEPYQNLLPAIASDGNNRLNANRMLRARKIMAYIAERIEPQPEQPDPNALKPEEYLELYCNNQLIPPTMTLATIRAHVWRGGGDVILYYKANGRKEIQHIPPVPPEGPHPPYVPPGQQSIPLSPGSGMQGFGASPPMGLSPGSPARSPRTSGEGRGAPGYVDTGKAMPP</sequence>
<dbReference type="GO" id="GO:0046983">
    <property type="term" value="F:protein dimerization activity"/>
    <property type="evidence" value="ECO:0007669"/>
    <property type="project" value="InterPro"/>
</dbReference>
<feature type="region of interest" description="Disordered" evidence="4">
    <location>
        <begin position="226"/>
        <end position="282"/>
    </location>
</feature>
<dbReference type="Proteomes" id="UP000572817">
    <property type="component" value="Unassembled WGS sequence"/>
</dbReference>
<dbReference type="InterPro" id="IPR015943">
    <property type="entry name" value="WD40/YVTN_repeat-like_dom_sf"/>
</dbReference>
<dbReference type="Pfam" id="PF00400">
    <property type="entry name" value="WD40"/>
    <property type="match status" value="4"/>
</dbReference>
<evidence type="ECO:0000256" key="2">
    <source>
        <dbReference type="ARBA" id="ARBA00022737"/>
    </source>
</evidence>
<feature type="compositionally biased region" description="Acidic residues" evidence="4">
    <location>
        <begin position="252"/>
        <end position="267"/>
    </location>
</feature>
<feature type="compositionally biased region" description="Basic and acidic residues" evidence="4">
    <location>
        <begin position="1038"/>
        <end position="1048"/>
    </location>
</feature>
<keyword evidence="2" id="KW-0677">Repeat</keyword>
<feature type="compositionally biased region" description="Low complexity" evidence="4">
    <location>
        <begin position="43"/>
        <end position="59"/>
    </location>
</feature>
<dbReference type="InterPro" id="IPR051246">
    <property type="entry name" value="WDR48"/>
</dbReference>
<gene>
    <name evidence="6" type="ORF">GTA08_BOTSDO05408</name>
</gene>
<keyword evidence="7" id="KW-1185">Reference proteome</keyword>
<dbReference type="InterPro" id="IPR036322">
    <property type="entry name" value="WD40_repeat_dom_sf"/>
</dbReference>
<dbReference type="SMART" id="SM00353">
    <property type="entry name" value="HLH"/>
    <property type="match status" value="1"/>
</dbReference>
<evidence type="ECO:0000256" key="4">
    <source>
        <dbReference type="SAM" id="MobiDB-lite"/>
    </source>
</evidence>
<dbReference type="GO" id="GO:0000724">
    <property type="term" value="P:double-strand break repair via homologous recombination"/>
    <property type="evidence" value="ECO:0007669"/>
    <property type="project" value="TreeGrafter"/>
</dbReference>
<dbReference type="EMBL" id="WWBZ02000033">
    <property type="protein sequence ID" value="KAF4307190.1"/>
    <property type="molecule type" value="Genomic_DNA"/>
</dbReference>
<dbReference type="SUPFAM" id="SSF47459">
    <property type="entry name" value="HLH, helix-loop-helix DNA-binding domain"/>
    <property type="match status" value="1"/>
</dbReference>
<evidence type="ECO:0000256" key="1">
    <source>
        <dbReference type="ARBA" id="ARBA00022574"/>
    </source>
</evidence>
<feature type="region of interest" description="Disordered" evidence="4">
    <location>
        <begin position="1"/>
        <end position="164"/>
    </location>
</feature>
<protein>
    <submittedName>
        <fullName evidence="6">Wd repeat protein</fullName>
    </submittedName>
</protein>
<feature type="region of interest" description="Disordered" evidence="4">
    <location>
        <begin position="915"/>
        <end position="1048"/>
    </location>
</feature>
<evidence type="ECO:0000313" key="6">
    <source>
        <dbReference type="EMBL" id="KAF4307190.1"/>
    </source>
</evidence>
<dbReference type="PROSITE" id="PS50888">
    <property type="entry name" value="BHLH"/>
    <property type="match status" value="1"/>
</dbReference>
<dbReference type="PROSITE" id="PS50082">
    <property type="entry name" value="WD_REPEATS_2"/>
    <property type="match status" value="4"/>
</dbReference>
<evidence type="ECO:0000313" key="7">
    <source>
        <dbReference type="Proteomes" id="UP000572817"/>
    </source>
</evidence>
<dbReference type="Pfam" id="PF11816">
    <property type="entry name" value="DUF3337"/>
    <property type="match status" value="1"/>
</dbReference>
<dbReference type="InterPro" id="IPR036638">
    <property type="entry name" value="HLH_DNA-bd_sf"/>
</dbReference>
<reference evidence="6" key="1">
    <citation type="submission" date="2020-04" db="EMBL/GenBank/DDBJ databases">
        <title>Genome Assembly and Annotation of Botryosphaeria dothidea sdau 11-99, a Latent Pathogen of Apple Fruit Ring Rot in China.</title>
        <authorList>
            <person name="Yu C."/>
            <person name="Diao Y."/>
            <person name="Lu Q."/>
            <person name="Zhao J."/>
            <person name="Cui S."/>
            <person name="Peng C."/>
            <person name="He B."/>
            <person name="Liu H."/>
        </authorList>
    </citation>
    <scope>NUCLEOTIDE SEQUENCE [LARGE SCALE GENOMIC DNA]</scope>
    <source>
        <strain evidence="6">Sdau11-99</strain>
    </source>
</reference>
<dbReference type="CDD" id="cd00200">
    <property type="entry name" value="WD40"/>
    <property type="match status" value="1"/>
</dbReference>
<feature type="region of interest" description="Disordered" evidence="4">
    <location>
        <begin position="862"/>
        <end position="894"/>
    </location>
</feature>
<feature type="compositionally biased region" description="Pro residues" evidence="4">
    <location>
        <begin position="1"/>
        <end position="10"/>
    </location>
</feature>
<feature type="compositionally biased region" description="Polar residues" evidence="4">
    <location>
        <begin position="1016"/>
        <end position="1027"/>
    </location>
</feature>
<dbReference type="Gene3D" id="2.130.10.10">
    <property type="entry name" value="YVTN repeat-like/Quinoprotein amine dehydrogenase"/>
    <property type="match status" value="2"/>
</dbReference>
<evidence type="ECO:0000259" key="5">
    <source>
        <dbReference type="PROSITE" id="PS50888"/>
    </source>
</evidence>
<dbReference type="PANTHER" id="PTHR19862:SF14">
    <property type="entry name" value="WD REPEAT-CONTAINING PROTEIN 48"/>
    <property type="match status" value="1"/>
</dbReference>
<dbReference type="PANTHER" id="PTHR19862">
    <property type="entry name" value="WD REPEAT-CONTAINING PROTEIN 48"/>
    <property type="match status" value="1"/>
</dbReference>
<dbReference type="PROSITE" id="PS50294">
    <property type="entry name" value="WD_REPEATS_REGION"/>
    <property type="match status" value="3"/>
</dbReference>
<feature type="compositionally biased region" description="Polar residues" evidence="4">
    <location>
        <begin position="69"/>
        <end position="82"/>
    </location>
</feature>
<feature type="compositionally biased region" description="Low complexity" evidence="4">
    <location>
        <begin position="125"/>
        <end position="142"/>
    </location>
</feature>
<dbReference type="Gene3D" id="4.10.280.10">
    <property type="entry name" value="Helix-loop-helix DNA-binding domain"/>
    <property type="match status" value="1"/>
</dbReference>
<dbReference type="PROSITE" id="PS00678">
    <property type="entry name" value="WD_REPEATS_1"/>
    <property type="match status" value="2"/>
</dbReference>
<comment type="caution">
    <text evidence="6">The sequence shown here is derived from an EMBL/GenBank/DDBJ whole genome shotgun (WGS) entry which is preliminary data.</text>
</comment>
<keyword evidence="1 3" id="KW-0853">WD repeat</keyword>
<dbReference type="GO" id="GO:0043130">
    <property type="term" value="F:ubiquitin binding"/>
    <property type="evidence" value="ECO:0007669"/>
    <property type="project" value="TreeGrafter"/>
</dbReference>
<feature type="compositionally biased region" description="Basic and acidic residues" evidence="4">
    <location>
        <begin position="701"/>
        <end position="711"/>
    </location>
</feature>
<feature type="repeat" description="WD" evidence="3">
    <location>
        <begin position="423"/>
        <end position="444"/>
    </location>
</feature>
<feature type="compositionally biased region" description="Polar residues" evidence="4">
    <location>
        <begin position="234"/>
        <end position="248"/>
    </location>
</feature>
<dbReference type="FunFam" id="2.130.10.10:FF:001614">
    <property type="entry name" value="WD repeat protein"/>
    <property type="match status" value="1"/>
</dbReference>
<dbReference type="SMART" id="SM00320">
    <property type="entry name" value="WD40"/>
    <property type="match status" value="7"/>
</dbReference>
<dbReference type="CDD" id="cd17041">
    <property type="entry name" value="Ubl_WDR48"/>
    <property type="match status" value="1"/>
</dbReference>
<accession>A0A8H4IT72</accession>
<dbReference type="InterPro" id="IPR019775">
    <property type="entry name" value="WD40_repeat_CS"/>
</dbReference>
<feature type="compositionally biased region" description="Polar residues" evidence="4">
    <location>
        <begin position="956"/>
        <end position="988"/>
    </location>
</feature>
<feature type="compositionally biased region" description="Polar residues" evidence="4">
    <location>
        <begin position="270"/>
        <end position="282"/>
    </location>
</feature>
<dbReference type="InterPro" id="IPR021772">
    <property type="entry name" value="WDR48/Bun107"/>
</dbReference>
<feature type="compositionally biased region" description="Pro residues" evidence="4">
    <location>
        <begin position="1258"/>
        <end position="1271"/>
    </location>
</feature>
<dbReference type="Pfam" id="PF00010">
    <property type="entry name" value="HLH"/>
    <property type="match status" value="1"/>
</dbReference>
<name>A0A8H4IT72_9PEZI</name>
<feature type="compositionally biased region" description="Low complexity" evidence="4">
    <location>
        <begin position="637"/>
        <end position="647"/>
    </location>
</feature>
<feature type="compositionally biased region" description="Pro residues" evidence="4">
    <location>
        <begin position="648"/>
        <end position="659"/>
    </location>
</feature>
<feature type="domain" description="BHLH" evidence="5">
    <location>
        <begin position="164"/>
        <end position="215"/>
    </location>
</feature>
<dbReference type="InterPro" id="IPR011598">
    <property type="entry name" value="bHLH_dom"/>
</dbReference>
<feature type="repeat" description="WD" evidence="3">
    <location>
        <begin position="498"/>
        <end position="539"/>
    </location>
</feature>
<feature type="repeat" description="WD" evidence="3">
    <location>
        <begin position="296"/>
        <end position="329"/>
    </location>
</feature>